<feature type="chain" id="PRO_5013507783" evidence="1">
    <location>
        <begin position="25"/>
        <end position="90"/>
    </location>
</feature>
<comment type="caution">
    <text evidence="2">The sequence shown here is derived from an EMBL/GenBank/DDBJ whole genome shotgun (WGS) entry which is preliminary data.</text>
</comment>
<evidence type="ECO:0000313" key="3">
    <source>
        <dbReference type="EMBL" id="PAV77843.1"/>
    </source>
</evidence>
<evidence type="ECO:0000256" key="1">
    <source>
        <dbReference type="SAM" id="SignalP"/>
    </source>
</evidence>
<accession>A0A2A2KV38</accession>
<protein>
    <submittedName>
        <fullName evidence="2">Uncharacterized protein</fullName>
    </submittedName>
</protein>
<organism evidence="2 4">
    <name type="scientific">Diploscapter pachys</name>
    <dbReference type="NCBI Taxonomy" id="2018661"/>
    <lineage>
        <taxon>Eukaryota</taxon>
        <taxon>Metazoa</taxon>
        <taxon>Ecdysozoa</taxon>
        <taxon>Nematoda</taxon>
        <taxon>Chromadorea</taxon>
        <taxon>Rhabditida</taxon>
        <taxon>Rhabditina</taxon>
        <taxon>Rhabditomorpha</taxon>
        <taxon>Rhabditoidea</taxon>
        <taxon>Rhabditidae</taxon>
        <taxon>Diploscapter</taxon>
    </lineage>
</organism>
<sequence length="90" mass="10931">MAKIFNSIILIACLVAMLALCVEAGGYYYKDYYHKKYYYKKYYKSYGKKYYYKSYGKDYYSKPYYGYDSYGHGHGHGHGHKKYDDYYGYY</sequence>
<proteinExistence type="predicted"/>
<reference evidence="2 4" key="1">
    <citation type="journal article" date="2017" name="Curr. Biol.">
        <title>Genome architecture and evolution of a unichromosomal asexual nematode.</title>
        <authorList>
            <person name="Fradin H."/>
            <person name="Zegar C."/>
            <person name="Gutwein M."/>
            <person name="Lucas J."/>
            <person name="Kovtun M."/>
            <person name="Corcoran D."/>
            <person name="Baugh L.R."/>
            <person name="Kiontke K."/>
            <person name="Gunsalus K."/>
            <person name="Fitch D.H."/>
            <person name="Piano F."/>
        </authorList>
    </citation>
    <scope>NUCLEOTIDE SEQUENCE [LARGE SCALE GENOMIC DNA]</scope>
    <source>
        <strain evidence="2">PF1309</strain>
    </source>
</reference>
<gene>
    <name evidence="2" type="ORF">WR25_19971</name>
    <name evidence="3" type="ORF">WR25_19973</name>
</gene>
<name>A0A2A2KV38_9BILA</name>
<evidence type="ECO:0000313" key="2">
    <source>
        <dbReference type="EMBL" id="PAV77835.1"/>
    </source>
</evidence>
<keyword evidence="4" id="KW-1185">Reference proteome</keyword>
<feature type="signal peptide" evidence="1">
    <location>
        <begin position="1"/>
        <end position="24"/>
    </location>
</feature>
<dbReference type="EMBL" id="LIAE01007650">
    <property type="protein sequence ID" value="PAV77835.1"/>
    <property type="molecule type" value="Genomic_DNA"/>
</dbReference>
<dbReference type="Proteomes" id="UP000218231">
    <property type="component" value="Unassembled WGS sequence"/>
</dbReference>
<evidence type="ECO:0000313" key="4">
    <source>
        <dbReference type="Proteomes" id="UP000218231"/>
    </source>
</evidence>
<dbReference type="AlphaFoldDB" id="A0A2A2KV38"/>
<keyword evidence="1" id="KW-0732">Signal</keyword>
<dbReference type="EMBL" id="LIAE01007650">
    <property type="protein sequence ID" value="PAV77843.1"/>
    <property type="molecule type" value="Genomic_DNA"/>
</dbReference>